<gene>
    <name evidence="6" type="ORF">J2X19_002427</name>
</gene>
<dbReference type="Proteomes" id="UP001180487">
    <property type="component" value="Unassembled WGS sequence"/>
</dbReference>
<accession>A0ABU2C8U9</accession>
<name>A0ABU2C8U9_9BURK</name>
<keyword evidence="4" id="KW-0804">Transcription</keyword>
<dbReference type="InterPro" id="IPR058163">
    <property type="entry name" value="LysR-type_TF_proteobact-type"/>
</dbReference>
<keyword evidence="3 6" id="KW-0238">DNA-binding</keyword>
<dbReference type="Pfam" id="PF00126">
    <property type="entry name" value="HTH_1"/>
    <property type="match status" value="1"/>
</dbReference>
<comment type="similarity">
    <text evidence="1">Belongs to the LysR transcriptional regulatory family.</text>
</comment>
<dbReference type="SUPFAM" id="SSF46785">
    <property type="entry name" value="Winged helix' DNA-binding domain"/>
    <property type="match status" value="1"/>
</dbReference>
<evidence type="ECO:0000313" key="6">
    <source>
        <dbReference type="EMBL" id="MDR7377748.1"/>
    </source>
</evidence>
<dbReference type="InterPro" id="IPR000847">
    <property type="entry name" value="LysR_HTH_N"/>
</dbReference>
<dbReference type="GO" id="GO:0003677">
    <property type="term" value="F:DNA binding"/>
    <property type="evidence" value="ECO:0007669"/>
    <property type="project" value="UniProtKB-KW"/>
</dbReference>
<dbReference type="RefSeq" id="WP_310373373.1">
    <property type="nucleotide sequence ID" value="NZ_JAVDXT010000002.1"/>
</dbReference>
<dbReference type="CDD" id="cd08471">
    <property type="entry name" value="PBP2_CrgA_like_2"/>
    <property type="match status" value="1"/>
</dbReference>
<protein>
    <submittedName>
        <fullName evidence="6">DNA-binding transcriptional LysR family regulator</fullName>
    </submittedName>
</protein>
<dbReference type="PANTHER" id="PTHR30537:SF5">
    <property type="entry name" value="HTH-TYPE TRANSCRIPTIONAL ACTIVATOR TTDR-RELATED"/>
    <property type="match status" value="1"/>
</dbReference>
<dbReference type="Pfam" id="PF03466">
    <property type="entry name" value="LysR_substrate"/>
    <property type="match status" value="1"/>
</dbReference>
<evidence type="ECO:0000256" key="1">
    <source>
        <dbReference type="ARBA" id="ARBA00009437"/>
    </source>
</evidence>
<reference evidence="6 7" key="1">
    <citation type="submission" date="2023-07" db="EMBL/GenBank/DDBJ databases">
        <title>Sorghum-associated microbial communities from plants grown in Nebraska, USA.</title>
        <authorList>
            <person name="Schachtman D."/>
        </authorList>
    </citation>
    <scope>NUCLEOTIDE SEQUENCE [LARGE SCALE GENOMIC DNA]</scope>
    <source>
        <strain evidence="6 7">BE313</strain>
    </source>
</reference>
<keyword evidence="7" id="KW-1185">Reference proteome</keyword>
<keyword evidence="2" id="KW-0805">Transcription regulation</keyword>
<dbReference type="Gene3D" id="3.40.190.290">
    <property type="match status" value="1"/>
</dbReference>
<dbReference type="SUPFAM" id="SSF53850">
    <property type="entry name" value="Periplasmic binding protein-like II"/>
    <property type="match status" value="1"/>
</dbReference>
<evidence type="ECO:0000259" key="5">
    <source>
        <dbReference type="PROSITE" id="PS50931"/>
    </source>
</evidence>
<dbReference type="InterPro" id="IPR005119">
    <property type="entry name" value="LysR_subst-bd"/>
</dbReference>
<dbReference type="PROSITE" id="PS50931">
    <property type="entry name" value="HTH_LYSR"/>
    <property type="match status" value="1"/>
</dbReference>
<feature type="domain" description="HTH lysR-type" evidence="5">
    <location>
        <begin position="1"/>
        <end position="59"/>
    </location>
</feature>
<evidence type="ECO:0000256" key="2">
    <source>
        <dbReference type="ARBA" id="ARBA00023015"/>
    </source>
</evidence>
<dbReference type="PANTHER" id="PTHR30537">
    <property type="entry name" value="HTH-TYPE TRANSCRIPTIONAL REGULATOR"/>
    <property type="match status" value="1"/>
</dbReference>
<evidence type="ECO:0000256" key="3">
    <source>
        <dbReference type="ARBA" id="ARBA00023125"/>
    </source>
</evidence>
<proteinExistence type="inferred from homology"/>
<dbReference type="Gene3D" id="1.10.10.10">
    <property type="entry name" value="Winged helix-like DNA-binding domain superfamily/Winged helix DNA-binding domain"/>
    <property type="match status" value="1"/>
</dbReference>
<comment type="caution">
    <text evidence="6">The sequence shown here is derived from an EMBL/GenBank/DDBJ whole genome shotgun (WGS) entry which is preliminary data.</text>
</comment>
<sequence>MDKLKAMQTFVQIADHGSLTAAASAMDASLPAVVRSLAAFEAELGVRLFNRTTRRISLTDEGRRHLDSCRQLLNNLQEAEAALTADSAEPVGHLNITAPVQFGQMHVAPAITRFVQRYPQMRCSVLLYDRVVNLLEEGIDLGIRIGPLEDSSLVAQTIGHIRRVVVASPGYLQQIGLPAHPKDLLRANCVRRTGNNPSWGPFIDKGRPFSINVSGNLDFNQIAPAVEACAAGLGFGMFLSYQVAPYLATQQLQIVLEAFESPPRPLSVVYPHARLLPTRTRVLVNWMREELKGFGS</sequence>
<evidence type="ECO:0000256" key="4">
    <source>
        <dbReference type="ARBA" id="ARBA00023163"/>
    </source>
</evidence>
<dbReference type="InterPro" id="IPR036388">
    <property type="entry name" value="WH-like_DNA-bd_sf"/>
</dbReference>
<dbReference type="InterPro" id="IPR036390">
    <property type="entry name" value="WH_DNA-bd_sf"/>
</dbReference>
<organism evidence="6 7">
    <name type="scientific">Rhodoferax ferrireducens</name>
    <dbReference type="NCBI Taxonomy" id="192843"/>
    <lineage>
        <taxon>Bacteria</taxon>
        <taxon>Pseudomonadati</taxon>
        <taxon>Pseudomonadota</taxon>
        <taxon>Betaproteobacteria</taxon>
        <taxon>Burkholderiales</taxon>
        <taxon>Comamonadaceae</taxon>
        <taxon>Rhodoferax</taxon>
    </lineage>
</organism>
<dbReference type="EMBL" id="JAVDXT010000002">
    <property type="protein sequence ID" value="MDR7377748.1"/>
    <property type="molecule type" value="Genomic_DNA"/>
</dbReference>
<evidence type="ECO:0000313" key="7">
    <source>
        <dbReference type="Proteomes" id="UP001180487"/>
    </source>
</evidence>